<name>A0A0E0M3R1_ORYPU</name>
<organism evidence="13">
    <name type="scientific">Oryza punctata</name>
    <name type="common">Red rice</name>
    <dbReference type="NCBI Taxonomy" id="4537"/>
    <lineage>
        <taxon>Eukaryota</taxon>
        <taxon>Viridiplantae</taxon>
        <taxon>Streptophyta</taxon>
        <taxon>Embryophyta</taxon>
        <taxon>Tracheophyta</taxon>
        <taxon>Spermatophyta</taxon>
        <taxon>Magnoliopsida</taxon>
        <taxon>Liliopsida</taxon>
        <taxon>Poales</taxon>
        <taxon>Poaceae</taxon>
        <taxon>BOP clade</taxon>
        <taxon>Oryzoideae</taxon>
        <taxon>Oryzeae</taxon>
        <taxon>Oryzinae</taxon>
        <taxon>Oryza</taxon>
    </lineage>
</organism>
<keyword evidence="8 10" id="KW-0408">Iron</keyword>
<evidence type="ECO:0000256" key="11">
    <source>
        <dbReference type="RuleBase" id="RU000461"/>
    </source>
</evidence>
<reference evidence="13" key="1">
    <citation type="submission" date="2015-04" db="UniProtKB">
        <authorList>
            <consortium name="EnsemblPlants"/>
        </authorList>
    </citation>
    <scope>IDENTIFICATION</scope>
</reference>
<dbReference type="Gene3D" id="1.10.630.10">
    <property type="entry name" value="Cytochrome P450"/>
    <property type="match status" value="1"/>
</dbReference>
<evidence type="ECO:0000256" key="2">
    <source>
        <dbReference type="ARBA" id="ARBA00010617"/>
    </source>
</evidence>
<evidence type="ECO:0000256" key="5">
    <source>
        <dbReference type="ARBA" id="ARBA00022723"/>
    </source>
</evidence>
<accession>A0A0E0M3R1</accession>
<protein>
    <recommendedName>
        <fullName evidence="15">Cytochrome P450</fullName>
    </recommendedName>
</protein>
<evidence type="ECO:0000256" key="3">
    <source>
        <dbReference type="ARBA" id="ARBA00022617"/>
    </source>
</evidence>
<dbReference type="FunFam" id="1.10.630.10:FF:000043">
    <property type="entry name" value="Cytochrome P450 99A2"/>
    <property type="match status" value="1"/>
</dbReference>
<keyword evidence="5 10" id="KW-0479">Metal-binding</keyword>
<feature type="binding site" description="axial binding residue" evidence="10">
    <location>
        <position position="441"/>
    </location>
    <ligand>
        <name>heme</name>
        <dbReference type="ChEBI" id="CHEBI:30413"/>
    </ligand>
    <ligandPart>
        <name>Fe</name>
        <dbReference type="ChEBI" id="CHEBI:18248"/>
    </ligandPart>
</feature>
<sequence length="500" mass="54589">MPSYVVLAAALLVVVVVAAIKNLGKGKLPPSPPSLPFVGHLHLVGELPHRSLDALHRRYGSDGGLLFLRLGRAGALVVSTAAAAADLYKNHDLVFASRPPSYSAEKLFYGGRNMSFAPLGDAWRRTKKLAMAHLLSPRRAASFAAPARAAEAAALVARARRAAEARRAVQLRELMYVYTNGVITRVAASGSGATAERFRKMMADTSELLAGFQWVDRLPVAAGWAARKLTGLNKKLDDMADESDRFLGEILAAHDDEKAEGEEEDFVDVLLRLRRQGAAAAAGSLELAEDNIKAIIKDIMGAATDTSFVTLEWIMTELMRNTRVMSKLQNEIIQVTGSKPTVIEEDLSKMDYLKAVIKEVLRLHPPAPLLVPHHSTAPAAVQGYHIPAKTIAFINVWAIGRDPVAWDTPEEFRPERFIGSTVDFRGNDYKFIPFGAGRRLCPGIILALPGLEMAVASLLYHFDWELPDGVDVEELDMAEAPGLTTPPMNPVWLIPRCRTI</sequence>
<dbReference type="Proteomes" id="UP000026962">
    <property type="component" value="Chromosome 9"/>
</dbReference>
<keyword evidence="6" id="KW-1133">Transmembrane helix</keyword>
<evidence type="ECO:0000256" key="8">
    <source>
        <dbReference type="ARBA" id="ARBA00023004"/>
    </source>
</evidence>
<evidence type="ECO:0000313" key="14">
    <source>
        <dbReference type="Proteomes" id="UP000026962"/>
    </source>
</evidence>
<feature type="signal peptide" evidence="12">
    <location>
        <begin position="1"/>
        <end position="19"/>
    </location>
</feature>
<keyword evidence="3 10" id="KW-0349">Heme</keyword>
<dbReference type="InterPro" id="IPR001128">
    <property type="entry name" value="Cyt_P450"/>
</dbReference>
<dbReference type="HOGENOM" id="CLU_001570_4_1_1"/>
<dbReference type="SUPFAM" id="SSF48264">
    <property type="entry name" value="Cytochrome P450"/>
    <property type="match status" value="1"/>
</dbReference>
<keyword evidence="4" id="KW-0812">Transmembrane</keyword>
<keyword evidence="14" id="KW-1185">Reference proteome</keyword>
<dbReference type="InterPro" id="IPR036396">
    <property type="entry name" value="Cyt_P450_sf"/>
</dbReference>
<comment type="similarity">
    <text evidence="2 11">Belongs to the cytochrome P450 family.</text>
</comment>
<dbReference type="eggNOG" id="KOG0156">
    <property type="taxonomic scope" value="Eukaryota"/>
</dbReference>
<proteinExistence type="inferred from homology"/>
<dbReference type="InterPro" id="IPR017972">
    <property type="entry name" value="Cyt_P450_CS"/>
</dbReference>
<dbReference type="Pfam" id="PF00067">
    <property type="entry name" value="p450"/>
    <property type="match status" value="1"/>
</dbReference>
<dbReference type="PRINTS" id="PR00385">
    <property type="entry name" value="P450"/>
</dbReference>
<feature type="chain" id="PRO_5002367086" description="Cytochrome P450" evidence="12">
    <location>
        <begin position="20"/>
        <end position="500"/>
    </location>
</feature>
<evidence type="ECO:0000256" key="1">
    <source>
        <dbReference type="ARBA" id="ARBA00004141"/>
    </source>
</evidence>
<comment type="cofactor">
    <cofactor evidence="10">
        <name>heme</name>
        <dbReference type="ChEBI" id="CHEBI:30413"/>
    </cofactor>
</comment>
<dbReference type="OMA" id="NTQVMSK"/>
<dbReference type="Gramene" id="OPUNC09G15690.1">
    <property type="protein sequence ID" value="OPUNC09G15690.1"/>
    <property type="gene ID" value="OPUNC09G15690"/>
</dbReference>
<evidence type="ECO:0000313" key="13">
    <source>
        <dbReference type="EnsemblPlants" id="OPUNC09G15690.1"/>
    </source>
</evidence>
<keyword evidence="12" id="KW-0732">Signal</keyword>
<dbReference type="PRINTS" id="PR00463">
    <property type="entry name" value="EP450I"/>
</dbReference>
<comment type="subcellular location">
    <subcellularLocation>
        <location evidence="1">Membrane</location>
        <topology evidence="1">Multi-pass membrane protein</topology>
    </subcellularLocation>
</comment>
<evidence type="ECO:0000256" key="10">
    <source>
        <dbReference type="PIRSR" id="PIRSR602401-1"/>
    </source>
</evidence>
<dbReference type="GO" id="GO:0004497">
    <property type="term" value="F:monooxygenase activity"/>
    <property type="evidence" value="ECO:0007669"/>
    <property type="project" value="UniProtKB-KW"/>
</dbReference>
<evidence type="ECO:0000256" key="7">
    <source>
        <dbReference type="ARBA" id="ARBA00023002"/>
    </source>
</evidence>
<dbReference type="GO" id="GO:0020037">
    <property type="term" value="F:heme binding"/>
    <property type="evidence" value="ECO:0007669"/>
    <property type="project" value="InterPro"/>
</dbReference>
<keyword evidence="9 11" id="KW-0503">Monooxygenase</keyword>
<dbReference type="EnsemblPlants" id="OPUNC09G15690.1">
    <property type="protein sequence ID" value="OPUNC09G15690.1"/>
    <property type="gene ID" value="OPUNC09G15690"/>
</dbReference>
<reference evidence="13" key="2">
    <citation type="submission" date="2018-05" db="EMBL/GenBank/DDBJ databases">
        <title>OpunRS2 (Oryza punctata Reference Sequence Version 2).</title>
        <authorList>
            <person name="Zhang J."/>
            <person name="Kudrna D."/>
            <person name="Lee S."/>
            <person name="Talag J."/>
            <person name="Welchert J."/>
            <person name="Wing R.A."/>
        </authorList>
    </citation>
    <scope>NUCLEOTIDE SEQUENCE [LARGE SCALE GENOMIC DNA]</scope>
</reference>
<dbReference type="GO" id="GO:0005506">
    <property type="term" value="F:iron ion binding"/>
    <property type="evidence" value="ECO:0007669"/>
    <property type="project" value="InterPro"/>
</dbReference>
<evidence type="ECO:0000256" key="9">
    <source>
        <dbReference type="ARBA" id="ARBA00023033"/>
    </source>
</evidence>
<dbReference type="GO" id="GO:0016020">
    <property type="term" value="C:membrane"/>
    <property type="evidence" value="ECO:0007669"/>
    <property type="project" value="UniProtKB-SubCell"/>
</dbReference>
<evidence type="ECO:0000256" key="4">
    <source>
        <dbReference type="ARBA" id="ARBA00022692"/>
    </source>
</evidence>
<evidence type="ECO:0000256" key="6">
    <source>
        <dbReference type="ARBA" id="ARBA00022989"/>
    </source>
</evidence>
<keyword evidence="7 11" id="KW-0560">Oxidoreductase</keyword>
<dbReference type="GO" id="GO:0016705">
    <property type="term" value="F:oxidoreductase activity, acting on paired donors, with incorporation or reduction of molecular oxygen"/>
    <property type="evidence" value="ECO:0007669"/>
    <property type="project" value="InterPro"/>
</dbReference>
<dbReference type="STRING" id="4537.A0A0E0M3R1"/>
<evidence type="ECO:0000256" key="12">
    <source>
        <dbReference type="SAM" id="SignalP"/>
    </source>
</evidence>
<dbReference type="AlphaFoldDB" id="A0A0E0M3R1"/>
<dbReference type="PROSITE" id="PS00086">
    <property type="entry name" value="CYTOCHROME_P450"/>
    <property type="match status" value="1"/>
</dbReference>
<evidence type="ECO:0008006" key="15">
    <source>
        <dbReference type="Google" id="ProtNLM"/>
    </source>
</evidence>
<dbReference type="PANTHER" id="PTHR47955:SF15">
    <property type="entry name" value="CYTOCHROME P450 71A2-LIKE"/>
    <property type="match status" value="1"/>
</dbReference>
<dbReference type="InterPro" id="IPR002401">
    <property type="entry name" value="Cyt_P450_E_grp-I"/>
</dbReference>
<keyword evidence="6" id="KW-0472">Membrane</keyword>
<dbReference type="PANTHER" id="PTHR47955">
    <property type="entry name" value="CYTOCHROME P450 FAMILY 71 PROTEIN"/>
    <property type="match status" value="1"/>
</dbReference>